<gene>
    <name evidence="3" type="primary">Dvir\GJ22996</name>
    <name evidence="3" type="ORF">Dvir_GJ22996</name>
</gene>
<dbReference type="PhylomeDB" id="B4LW56"/>
<dbReference type="GO" id="GO:0032465">
    <property type="term" value="P:regulation of cytokinesis"/>
    <property type="evidence" value="ECO:0007669"/>
    <property type="project" value="InterPro"/>
</dbReference>
<feature type="coiled-coil region" evidence="1">
    <location>
        <begin position="455"/>
        <end position="494"/>
    </location>
</feature>
<feature type="compositionally biased region" description="Polar residues" evidence="2">
    <location>
        <begin position="428"/>
        <end position="446"/>
    </location>
</feature>
<feature type="compositionally biased region" description="Polar residues" evidence="2">
    <location>
        <begin position="387"/>
        <end position="408"/>
    </location>
</feature>
<dbReference type="PANTHER" id="PTHR13594">
    <property type="entry name" value="CENTRIOLAR COILED-COIL PROTEIN OF 110 KDA"/>
    <property type="match status" value="1"/>
</dbReference>
<reference evidence="3 4" key="1">
    <citation type="journal article" date="2007" name="Nature">
        <title>Evolution of genes and genomes on the Drosophila phylogeny.</title>
        <authorList>
            <consortium name="Drosophila 12 Genomes Consortium"/>
            <person name="Clark A.G."/>
            <person name="Eisen M.B."/>
            <person name="Smith D.R."/>
            <person name="Bergman C.M."/>
            <person name="Oliver B."/>
            <person name="Markow T.A."/>
            <person name="Kaufman T.C."/>
            <person name="Kellis M."/>
            <person name="Gelbart W."/>
            <person name="Iyer V.N."/>
            <person name="Pollard D.A."/>
            <person name="Sackton T.B."/>
            <person name="Larracuente A.M."/>
            <person name="Singh N.D."/>
            <person name="Abad J.P."/>
            <person name="Abt D.N."/>
            <person name="Adryan B."/>
            <person name="Aguade M."/>
            <person name="Akashi H."/>
            <person name="Anderson W.W."/>
            <person name="Aquadro C.F."/>
            <person name="Ardell D.H."/>
            <person name="Arguello R."/>
            <person name="Artieri C.G."/>
            <person name="Barbash D.A."/>
            <person name="Barker D."/>
            <person name="Barsanti P."/>
            <person name="Batterham P."/>
            <person name="Batzoglou S."/>
            <person name="Begun D."/>
            <person name="Bhutkar A."/>
            <person name="Blanco E."/>
            <person name="Bosak S.A."/>
            <person name="Bradley R.K."/>
            <person name="Brand A.D."/>
            <person name="Brent M.R."/>
            <person name="Brooks A.N."/>
            <person name="Brown R.H."/>
            <person name="Butlin R.K."/>
            <person name="Caggese C."/>
            <person name="Calvi B.R."/>
            <person name="Bernardo de Carvalho A."/>
            <person name="Caspi A."/>
            <person name="Castrezana S."/>
            <person name="Celniker S.E."/>
            <person name="Chang J.L."/>
            <person name="Chapple C."/>
            <person name="Chatterji S."/>
            <person name="Chinwalla A."/>
            <person name="Civetta A."/>
            <person name="Clifton S.W."/>
            <person name="Comeron J.M."/>
            <person name="Costello J.C."/>
            <person name="Coyne J.A."/>
            <person name="Daub J."/>
            <person name="David R.G."/>
            <person name="Delcher A.L."/>
            <person name="Delehaunty K."/>
            <person name="Do C.B."/>
            <person name="Ebling H."/>
            <person name="Edwards K."/>
            <person name="Eickbush T."/>
            <person name="Evans J.D."/>
            <person name="Filipski A."/>
            <person name="Findeiss S."/>
            <person name="Freyhult E."/>
            <person name="Fulton L."/>
            <person name="Fulton R."/>
            <person name="Garcia A.C."/>
            <person name="Gardiner A."/>
            <person name="Garfield D.A."/>
            <person name="Garvin B.E."/>
            <person name="Gibson G."/>
            <person name="Gilbert D."/>
            <person name="Gnerre S."/>
            <person name="Godfrey J."/>
            <person name="Good R."/>
            <person name="Gotea V."/>
            <person name="Gravely B."/>
            <person name="Greenberg A.J."/>
            <person name="Griffiths-Jones S."/>
            <person name="Gross S."/>
            <person name="Guigo R."/>
            <person name="Gustafson E.A."/>
            <person name="Haerty W."/>
            <person name="Hahn M.W."/>
            <person name="Halligan D.L."/>
            <person name="Halpern A.L."/>
            <person name="Halter G.M."/>
            <person name="Han M.V."/>
            <person name="Heger A."/>
            <person name="Hillier L."/>
            <person name="Hinrichs A.S."/>
            <person name="Holmes I."/>
            <person name="Hoskins R.A."/>
            <person name="Hubisz M.J."/>
            <person name="Hultmark D."/>
            <person name="Huntley M.A."/>
            <person name="Jaffe D.B."/>
            <person name="Jagadeeshan S."/>
            <person name="Jeck W.R."/>
            <person name="Johnson J."/>
            <person name="Jones C.D."/>
            <person name="Jordan W.C."/>
            <person name="Karpen G.H."/>
            <person name="Kataoka E."/>
            <person name="Keightley P.D."/>
            <person name="Kheradpour P."/>
            <person name="Kirkness E.F."/>
            <person name="Koerich L.B."/>
            <person name="Kristiansen K."/>
            <person name="Kudrna D."/>
            <person name="Kulathinal R.J."/>
            <person name="Kumar S."/>
            <person name="Kwok R."/>
            <person name="Lander E."/>
            <person name="Langley C.H."/>
            <person name="Lapoint R."/>
            <person name="Lazzaro B.P."/>
            <person name="Lee S.J."/>
            <person name="Levesque L."/>
            <person name="Li R."/>
            <person name="Lin C.F."/>
            <person name="Lin M.F."/>
            <person name="Lindblad-Toh K."/>
            <person name="Llopart A."/>
            <person name="Long M."/>
            <person name="Low L."/>
            <person name="Lozovsky E."/>
            <person name="Lu J."/>
            <person name="Luo M."/>
            <person name="Machado C.A."/>
            <person name="Makalowski W."/>
            <person name="Marzo M."/>
            <person name="Matsuda M."/>
            <person name="Matzkin L."/>
            <person name="McAllister B."/>
            <person name="McBride C.S."/>
            <person name="McKernan B."/>
            <person name="McKernan K."/>
            <person name="Mendez-Lago M."/>
            <person name="Minx P."/>
            <person name="Mollenhauer M.U."/>
            <person name="Montooth K."/>
            <person name="Mount S.M."/>
            <person name="Mu X."/>
            <person name="Myers E."/>
            <person name="Negre B."/>
            <person name="Newfeld S."/>
            <person name="Nielsen R."/>
            <person name="Noor M.A."/>
            <person name="O'Grady P."/>
            <person name="Pachter L."/>
            <person name="Papaceit M."/>
            <person name="Parisi M.J."/>
            <person name="Parisi M."/>
            <person name="Parts L."/>
            <person name="Pedersen J.S."/>
            <person name="Pesole G."/>
            <person name="Phillippy A.M."/>
            <person name="Ponting C.P."/>
            <person name="Pop M."/>
            <person name="Porcelli D."/>
            <person name="Powell J.R."/>
            <person name="Prohaska S."/>
            <person name="Pruitt K."/>
            <person name="Puig M."/>
            <person name="Quesneville H."/>
            <person name="Ram K.R."/>
            <person name="Rand D."/>
            <person name="Rasmussen M.D."/>
            <person name="Reed L.K."/>
            <person name="Reenan R."/>
            <person name="Reily A."/>
            <person name="Remington K.A."/>
            <person name="Rieger T.T."/>
            <person name="Ritchie M.G."/>
            <person name="Robin C."/>
            <person name="Rogers Y.H."/>
            <person name="Rohde C."/>
            <person name="Rozas J."/>
            <person name="Rubenfield M.J."/>
            <person name="Ruiz A."/>
            <person name="Russo S."/>
            <person name="Salzberg S.L."/>
            <person name="Sanchez-Gracia A."/>
            <person name="Saranga D.J."/>
            <person name="Sato H."/>
            <person name="Schaeffer S.W."/>
            <person name="Schatz M.C."/>
            <person name="Schlenke T."/>
            <person name="Schwartz R."/>
            <person name="Segarra C."/>
            <person name="Singh R.S."/>
            <person name="Sirot L."/>
            <person name="Sirota M."/>
            <person name="Sisneros N.B."/>
            <person name="Smith C.D."/>
            <person name="Smith T.F."/>
            <person name="Spieth J."/>
            <person name="Stage D.E."/>
            <person name="Stark A."/>
            <person name="Stephan W."/>
            <person name="Strausberg R.L."/>
            <person name="Strempel S."/>
            <person name="Sturgill D."/>
            <person name="Sutton G."/>
            <person name="Sutton G.G."/>
            <person name="Tao W."/>
            <person name="Teichmann S."/>
            <person name="Tobari Y.N."/>
            <person name="Tomimura Y."/>
            <person name="Tsolas J.M."/>
            <person name="Valente V.L."/>
            <person name="Venter E."/>
            <person name="Venter J.C."/>
            <person name="Vicario S."/>
            <person name="Vieira F.G."/>
            <person name="Vilella A.J."/>
            <person name="Villasante A."/>
            <person name="Walenz B."/>
            <person name="Wang J."/>
            <person name="Wasserman M."/>
            <person name="Watts T."/>
            <person name="Wilson D."/>
            <person name="Wilson R.K."/>
            <person name="Wing R.A."/>
            <person name="Wolfner M.F."/>
            <person name="Wong A."/>
            <person name="Wong G.K."/>
            <person name="Wu C.I."/>
            <person name="Wu G."/>
            <person name="Yamamoto D."/>
            <person name="Yang H.P."/>
            <person name="Yang S.P."/>
            <person name="Yorke J.A."/>
            <person name="Yoshida K."/>
            <person name="Zdobnov E."/>
            <person name="Zhang P."/>
            <person name="Zhang Y."/>
            <person name="Zimin A.V."/>
            <person name="Baldwin J."/>
            <person name="Abdouelleil A."/>
            <person name="Abdulkadir J."/>
            <person name="Abebe A."/>
            <person name="Abera B."/>
            <person name="Abreu J."/>
            <person name="Acer S.C."/>
            <person name="Aftuck L."/>
            <person name="Alexander A."/>
            <person name="An P."/>
            <person name="Anderson E."/>
            <person name="Anderson S."/>
            <person name="Arachi H."/>
            <person name="Azer M."/>
            <person name="Bachantsang P."/>
            <person name="Barry A."/>
            <person name="Bayul T."/>
            <person name="Berlin A."/>
            <person name="Bessette D."/>
            <person name="Bloom T."/>
            <person name="Blye J."/>
            <person name="Boguslavskiy L."/>
            <person name="Bonnet C."/>
            <person name="Boukhgalter B."/>
            <person name="Bourzgui I."/>
            <person name="Brown A."/>
            <person name="Cahill P."/>
            <person name="Channer S."/>
            <person name="Cheshatsang Y."/>
            <person name="Chuda L."/>
            <person name="Citroen M."/>
            <person name="Collymore A."/>
            <person name="Cooke P."/>
            <person name="Costello M."/>
            <person name="D'Aco K."/>
            <person name="Daza R."/>
            <person name="De Haan G."/>
            <person name="DeGray S."/>
            <person name="DeMaso C."/>
            <person name="Dhargay N."/>
            <person name="Dooley K."/>
            <person name="Dooley E."/>
            <person name="Doricent M."/>
            <person name="Dorje P."/>
            <person name="Dorjee K."/>
            <person name="Dupes A."/>
            <person name="Elong R."/>
            <person name="Falk J."/>
            <person name="Farina A."/>
            <person name="Faro S."/>
            <person name="Ferguson D."/>
            <person name="Fisher S."/>
            <person name="Foley C.D."/>
            <person name="Franke A."/>
            <person name="Friedrich D."/>
            <person name="Gadbois L."/>
            <person name="Gearin G."/>
            <person name="Gearin C.R."/>
            <person name="Giannoukos G."/>
            <person name="Goode T."/>
            <person name="Graham J."/>
            <person name="Grandbois E."/>
            <person name="Grewal S."/>
            <person name="Gyaltsen K."/>
            <person name="Hafez N."/>
            <person name="Hagos B."/>
            <person name="Hall J."/>
            <person name="Henson C."/>
            <person name="Hollinger A."/>
            <person name="Honan T."/>
            <person name="Huard M.D."/>
            <person name="Hughes L."/>
            <person name="Hurhula B."/>
            <person name="Husby M.E."/>
            <person name="Kamat A."/>
            <person name="Kanga B."/>
            <person name="Kashin S."/>
            <person name="Khazanovich D."/>
            <person name="Kisner P."/>
            <person name="Lance K."/>
            <person name="Lara M."/>
            <person name="Lee W."/>
            <person name="Lennon N."/>
            <person name="Letendre F."/>
            <person name="LeVine R."/>
            <person name="Lipovsky A."/>
            <person name="Liu X."/>
            <person name="Liu J."/>
            <person name="Liu S."/>
            <person name="Lokyitsang T."/>
            <person name="Lokyitsang Y."/>
            <person name="Lubonja R."/>
            <person name="Lui A."/>
            <person name="MacDonald P."/>
            <person name="Magnisalis V."/>
            <person name="Maru K."/>
            <person name="Matthews C."/>
            <person name="McCusker W."/>
            <person name="McDonough S."/>
            <person name="Mehta T."/>
            <person name="Meldrim J."/>
            <person name="Meneus L."/>
            <person name="Mihai O."/>
            <person name="Mihalev A."/>
            <person name="Mihova T."/>
            <person name="Mittelman R."/>
            <person name="Mlenga V."/>
            <person name="Montmayeur A."/>
            <person name="Mulrain L."/>
            <person name="Navidi A."/>
            <person name="Naylor J."/>
            <person name="Negash T."/>
            <person name="Nguyen T."/>
            <person name="Nguyen N."/>
            <person name="Nicol R."/>
            <person name="Norbu C."/>
            <person name="Norbu N."/>
            <person name="Novod N."/>
            <person name="O'Neill B."/>
            <person name="Osman S."/>
            <person name="Markiewicz E."/>
            <person name="Oyono O.L."/>
            <person name="Patti C."/>
            <person name="Phunkhang P."/>
            <person name="Pierre F."/>
            <person name="Priest M."/>
            <person name="Raghuraman S."/>
            <person name="Rege F."/>
            <person name="Reyes R."/>
            <person name="Rise C."/>
            <person name="Rogov P."/>
            <person name="Ross K."/>
            <person name="Ryan E."/>
            <person name="Settipalli S."/>
            <person name="Shea T."/>
            <person name="Sherpa N."/>
            <person name="Shi L."/>
            <person name="Shih D."/>
            <person name="Sparrow T."/>
            <person name="Spaulding J."/>
            <person name="Stalker J."/>
            <person name="Stange-Thomann N."/>
            <person name="Stavropoulos S."/>
            <person name="Stone C."/>
            <person name="Strader C."/>
            <person name="Tesfaye S."/>
            <person name="Thomson T."/>
            <person name="Thoulutsang Y."/>
            <person name="Thoulutsang D."/>
            <person name="Topham K."/>
            <person name="Topping I."/>
            <person name="Tsamla T."/>
            <person name="Vassiliev H."/>
            <person name="Vo A."/>
            <person name="Wangchuk T."/>
            <person name="Wangdi T."/>
            <person name="Weiand M."/>
            <person name="Wilkinson J."/>
            <person name="Wilson A."/>
            <person name="Yadav S."/>
            <person name="Young G."/>
            <person name="Yu Q."/>
            <person name="Zembek L."/>
            <person name="Zhong D."/>
            <person name="Zimmer A."/>
            <person name="Zwirko Z."/>
            <person name="Jaffe D.B."/>
            <person name="Alvarez P."/>
            <person name="Brockman W."/>
            <person name="Butler J."/>
            <person name="Chin C."/>
            <person name="Gnerre S."/>
            <person name="Grabherr M."/>
            <person name="Kleber M."/>
            <person name="Mauceli E."/>
            <person name="MacCallum I."/>
        </authorList>
    </citation>
    <scope>NUCLEOTIDE SEQUENCE [LARGE SCALE GENOMIC DNA]</scope>
    <source>
        <strain evidence="4">Tucson 15010-1051.87</strain>
    </source>
</reference>
<dbReference type="Proteomes" id="UP000008792">
    <property type="component" value="Unassembled WGS sequence"/>
</dbReference>
<dbReference type="Pfam" id="PF16025">
    <property type="entry name" value="CaM_bind"/>
    <property type="match status" value="1"/>
</dbReference>
<feature type="compositionally biased region" description="Polar residues" evidence="2">
    <location>
        <begin position="526"/>
        <end position="536"/>
    </location>
</feature>
<dbReference type="KEGG" id="dvi:6629435"/>
<dbReference type="EMBL" id="CH940650">
    <property type="protein sequence ID" value="EDW67590.1"/>
    <property type="molecule type" value="Genomic_DNA"/>
</dbReference>
<dbReference type="GO" id="GO:0007099">
    <property type="term" value="P:centriole replication"/>
    <property type="evidence" value="ECO:0007669"/>
    <property type="project" value="InterPro"/>
</dbReference>
<proteinExistence type="predicted"/>
<feature type="region of interest" description="Disordered" evidence="2">
    <location>
        <begin position="325"/>
        <end position="451"/>
    </location>
</feature>
<dbReference type="STRING" id="7244.B4LW56"/>
<dbReference type="InterPro" id="IPR033207">
    <property type="entry name" value="CCP110"/>
</dbReference>
<keyword evidence="1" id="KW-0175">Coiled coil</keyword>
<dbReference type="GO" id="GO:1903723">
    <property type="term" value="P:negative regulation of centriole elongation"/>
    <property type="evidence" value="ECO:0007669"/>
    <property type="project" value="TreeGrafter"/>
</dbReference>
<evidence type="ECO:0000313" key="3">
    <source>
        <dbReference type="EMBL" id="EDW67590.1"/>
    </source>
</evidence>
<keyword evidence="4" id="KW-1185">Reference proteome</keyword>
<dbReference type="PANTHER" id="PTHR13594:SF1">
    <property type="entry name" value="CENTRIOLAR COILED-COIL PROTEIN OF 110 KDA"/>
    <property type="match status" value="1"/>
</dbReference>
<dbReference type="HOGENOM" id="CLU_490276_0_0_1"/>
<dbReference type="eggNOG" id="ENOG502TCXK">
    <property type="taxonomic scope" value="Eukaryota"/>
</dbReference>
<dbReference type="OrthoDB" id="10028852at2759"/>
<dbReference type="OMA" id="YDNKCNA"/>
<evidence type="ECO:0000256" key="1">
    <source>
        <dbReference type="SAM" id="Coils"/>
    </source>
</evidence>
<organism evidence="3 4">
    <name type="scientific">Drosophila virilis</name>
    <name type="common">Fruit fly</name>
    <dbReference type="NCBI Taxonomy" id="7244"/>
    <lineage>
        <taxon>Eukaryota</taxon>
        <taxon>Metazoa</taxon>
        <taxon>Ecdysozoa</taxon>
        <taxon>Arthropoda</taxon>
        <taxon>Hexapoda</taxon>
        <taxon>Insecta</taxon>
        <taxon>Pterygota</taxon>
        <taxon>Neoptera</taxon>
        <taxon>Endopterygota</taxon>
        <taxon>Diptera</taxon>
        <taxon>Brachycera</taxon>
        <taxon>Muscomorpha</taxon>
        <taxon>Ephydroidea</taxon>
        <taxon>Drosophilidae</taxon>
        <taxon>Drosophila</taxon>
    </lineage>
</organism>
<evidence type="ECO:0000256" key="2">
    <source>
        <dbReference type="SAM" id="MobiDB-lite"/>
    </source>
</evidence>
<feature type="region of interest" description="Disordered" evidence="2">
    <location>
        <begin position="517"/>
        <end position="550"/>
    </location>
</feature>
<feature type="compositionally biased region" description="Polar residues" evidence="2">
    <location>
        <begin position="356"/>
        <end position="367"/>
    </location>
</feature>
<name>B4LW56_DROVI</name>
<feature type="compositionally biased region" description="Polar residues" evidence="2">
    <location>
        <begin position="325"/>
        <end position="343"/>
    </location>
</feature>
<dbReference type="AlphaFoldDB" id="B4LW56"/>
<protein>
    <submittedName>
        <fullName evidence="3">Uncharacterized protein</fullName>
    </submittedName>
</protein>
<feature type="region of interest" description="Disordered" evidence="2">
    <location>
        <begin position="253"/>
        <end position="280"/>
    </location>
</feature>
<accession>B4LW56</accession>
<dbReference type="GO" id="GO:0005814">
    <property type="term" value="C:centriole"/>
    <property type="evidence" value="ECO:0007669"/>
    <property type="project" value="InterPro"/>
</dbReference>
<sequence>MEYILKVAEEVDQQWAEMHHQQEENSHYKSVFTLNGKSILSPLMTPERRLEMQKHRLAAMAIEEQVERLPKLSGADKMQHSTHIAGGGCCRLVDASTNTELVQQPLAVVGRIKQPLQFSETLIYDNKCNAIIKFIKPVGSPLKKSPVVQMLCEEFVEIQPQHAVLREPDLLYATLSATSLETAEPMSKQLPATGCSPLQPQEPSACNIIPNAEPEQKANKKQCGFEAIRQLLDVAQLLKKSIDQRDRELLQRAITSPALTTKDEKEANNVPPNSSSERCERLHPQLWKRYHSYPLGYKLKLMEMVAPSSPNAAATADTDFSSVASPPSTMCSNSKIQVKQQHSTPEKHRPIKVAKTTPQKRIGNNNKSGKRTPRSSGNVSYAAHASSHANVQMVGSDSSTRMSSTQRRLSYDPRATLKREAALKKVESSGSCATQSITTSPSNSSAGPIATSADCSTAEQIKRKVLEEMEQQQRQRFQQLVAQQAEEQQRLQTEFLAQQQLLMEQMLCDISTITYDKDGQSDHANSETSSINSLPQSRLDLALDEPESGL</sequence>
<feature type="compositionally biased region" description="Basic and acidic residues" evidence="2">
    <location>
        <begin position="409"/>
        <end position="427"/>
    </location>
</feature>
<dbReference type="GO" id="GO:0032053">
    <property type="term" value="P:ciliary basal body organization"/>
    <property type="evidence" value="ECO:0007669"/>
    <property type="project" value="TreeGrafter"/>
</dbReference>
<dbReference type="InParanoid" id="B4LW56"/>
<evidence type="ECO:0000313" key="4">
    <source>
        <dbReference type="Proteomes" id="UP000008792"/>
    </source>
</evidence>